<dbReference type="InterPro" id="IPR039445">
    <property type="entry name" value="DauR-like_HTH"/>
</dbReference>
<feature type="domain" description="Transcriptional regulator DauR-like HTH" evidence="2">
    <location>
        <begin position="174"/>
        <end position="217"/>
    </location>
</feature>
<sequence>MDELQKELFIKLTQFLGQVLGDQYEIVFHVIAPEGSYIAAIANNHISGRTINSPLTSFASELVQEKEYLNKDFLCDYKAKVGKSKIVTGSTFFIKNQNKIVGILCINHDTTELRNAISKIIELEKINDFSDLLDIHNQNNVNLHNVSNIETLSHSIEDILAENIDLKYLNSGYSLSTEQKDEIIKKLHSKGIFNIKGSIPIVAKSLNISEPSVYRYLQKLKNNL</sequence>
<dbReference type="Pfam" id="PF13309">
    <property type="entry name" value="HTH_22"/>
    <property type="match status" value="1"/>
</dbReference>
<dbReference type="HOGENOM" id="CLU_080179_2_0_7"/>
<dbReference type="PANTHER" id="PTHR35568">
    <property type="entry name" value="TRANSCRIPTIONAL REGULATOR DAUR"/>
    <property type="match status" value="1"/>
</dbReference>
<dbReference type="PANTHER" id="PTHR35568:SF1">
    <property type="entry name" value="TRANSCRIPTIONAL REGULATOR DAUR"/>
    <property type="match status" value="1"/>
</dbReference>
<evidence type="ECO:0000259" key="1">
    <source>
        <dbReference type="Pfam" id="PF08348"/>
    </source>
</evidence>
<dbReference type="RefSeq" id="WP_039662754.1">
    <property type="nucleotide sequence ID" value="NZ_CP007772.1"/>
</dbReference>
<dbReference type="InterPro" id="IPR013559">
    <property type="entry name" value="YheO"/>
</dbReference>
<dbReference type="OrthoDB" id="9796595at2"/>
<name>A0A0A8HB91_9BACT</name>
<feature type="domain" description="YheO-like" evidence="1">
    <location>
        <begin position="9"/>
        <end position="116"/>
    </location>
</feature>
<evidence type="ECO:0000259" key="2">
    <source>
        <dbReference type="Pfam" id="PF13309"/>
    </source>
</evidence>
<evidence type="ECO:0000313" key="4">
    <source>
        <dbReference type="Proteomes" id="UP000031135"/>
    </source>
</evidence>
<organism evidence="3 4">
    <name type="scientific">Campylobacter subantarcticus LMG 24374</name>
    <dbReference type="NCBI Taxonomy" id="1388751"/>
    <lineage>
        <taxon>Bacteria</taxon>
        <taxon>Pseudomonadati</taxon>
        <taxon>Campylobacterota</taxon>
        <taxon>Epsilonproteobacteria</taxon>
        <taxon>Campylobacterales</taxon>
        <taxon>Campylobacteraceae</taxon>
        <taxon>Campylobacter</taxon>
    </lineage>
</organism>
<dbReference type="KEGG" id="csm:CSUB8521_0296"/>
<protein>
    <submittedName>
        <fullName evidence="3">PAS domain-containing transcriptional regulator, YheO family</fullName>
    </submittedName>
</protein>
<gene>
    <name evidence="3" type="primary">cfiR</name>
    <name evidence="3" type="ORF">CSUB8521_0296</name>
</gene>
<dbReference type="Pfam" id="PF08348">
    <property type="entry name" value="PAS_6"/>
    <property type="match status" value="1"/>
</dbReference>
<dbReference type="InterPro" id="IPR039446">
    <property type="entry name" value="DauR-like"/>
</dbReference>
<reference evidence="3 4" key="1">
    <citation type="journal article" date="2014" name="Genome Biol. Evol.">
        <title>Comparative Genomics of the Campylobacter lari Group.</title>
        <authorList>
            <person name="Miller W.G."/>
            <person name="Yee E."/>
            <person name="Chapman M.H."/>
            <person name="Smith T.P."/>
            <person name="Bono J.L."/>
            <person name="Huynh S."/>
            <person name="Parker C.T."/>
            <person name="Vandamme P."/>
            <person name="Luong K."/>
            <person name="Korlach J."/>
        </authorList>
    </citation>
    <scope>NUCLEOTIDE SEQUENCE [LARGE SCALE GENOMIC DNA]</scope>
    <source>
        <strain evidence="3 4">LMG 24374</strain>
    </source>
</reference>
<proteinExistence type="predicted"/>
<dbReference type="EMBL" id="CP007772">
    <property type="protein sequence ID" value="AJC90189.1"/>
    <property type="molecule type" value="Genomic_DNA"/>
</dbReference>
<evidence type="ECO:0000313" key="3">
    <source>
        <dbReference type="EMBL" id="AJC90189.1"/>
    </source>
</evidence>
<dbReference type="AlphaFoldDB" id="A0A0A8HB91"/>
<dbReference type="Proteomes" id="UP000031135">
    <property type="component" value="Chromosome"/>
</dbReference>
<accession>A0A0A8HB91</accession>